<dbReference type="AlphaFoldDB" id="A0AAE8N8D8"/>
<keyword evidence="4" id="KW-1185">Reference proteome</keyword>
<evidence type="ECO:0000256" key="2">
    <source>
        <dbReference type="SAM" id="MobiDB-lite"/>
    </source>
</evidence>
<evidence type="ECO:0000313" key="3">
    <source>
        <dbReference type="EMBL" id="SPO07474.1"/>
    </source>
</evidence>
<protein>
    <recommendedName>
        <fullName evidence="5">Replication termination factor 2</fullName>
    </recommendedName>
</protein>
<dbReference type="CDD" id="cd16653">
    <property type="entry name" value="RING-like_Rtf2"/>
    <property type="match status" value="1"/>
</dbReference>
<comment type="similarity">
    <text evidence="1">Belongs to the rtf2 family.</text>
</comment>
<evidence type="ECO:0000313" key="4">
    <source>
        <dbReference type="Proteomes" id="UP001187682"/>
    </source>
</evidence>
<dbReference type="GO" id="GO:0006274">
    <property type="term" value="P:DNA replication termination"/>
    <property type="evidence" value="ECO:0007669"/>
    <property type="project" value="TreeGrafter"/>
</dbReference>
<dbReference type="SUPFAM" id="SSF57850">
    <property type="entry name" value="RING/U-box"/>
    <property type="match status" value="1"/>
</dbReference>
<dbReference type="Pfam" id="PF04641">
    <property type="entry name" value="Rtf2"/>
    <property type="match status" value="1"/>
</dbReference>
<comment type="caution">
    <text evidence="3">The sequence shown here is derived from an EMBL/GenBank/DDBJ whole genome shotgun (WGS) entry which is preliminary data.</text>
</comment>
<proteinExistence type="inferred from homology"/>
<evidence type="ECO:0000256" key="1">
    <source>
        <dbReference type="ARBA" id="ARBA00009885"/>
    </source>
</evidence>
<organism evidence="3 4">
    <name type="scientific">Cephalotrichum gorgonifer</name>
    <dbReference type="NCBI Taxonomy" id="2041049"/>
    <lineage>
        <taxon>Eukaryota</taxon>
        <taxon>Fungi</taxon>
        <taxon>Dikarya</taxon>
        <taxon>Ascomycota</taxon>
        <taxon>Pezizomycotina</taxon>
        <taxon>Sordariomycetes</taxon>
        <taxon>Hypocreomycetidae</taxon>
        <taxon>Microascales</taxon>
        <taxon>Microascaceae</taxon>
        <taxon>Cephalotrichum</taxon>
    </lineage>
</organism>
<dbReference type="EMBL" id="ONZQ02000021">
    <property type="protein sequence ID" value="SPO07474.1"/>
    <property type="molecule type" value="Genomic_DNA"/>
</dbReference>
<gene>
    <name evidence="3" type="ORF">DNG_10168</name>
</gene>
<accession>A0AAE8N8D8</accession>
<dbReference type="InterPro" id="IPR013083">
    <property type="entry name" value="Znf_RING/FYVE/PHD"/>
</dbReference>
<name>A0AAE8N8D8_9PEZI</name>
<dbReference type="Proteomes" id="UP001187682">
    <property type="component" value="Unassembled WGS sequence"/>
</dbReference>
<reference evidence="3" key="1">
    <citation type="submission" date="2018-03" db="EMBL/GenBank/DDBJ databases">
        <authorList>
            <person name="Guldener U."/>
        </authorList>
    </citation>
    <scope>NUCLEOTIDE SEQUENCE</scope>
</reference>
<dbReference type="InterPro" id="IPR027799">
    <property type="entry name" value="Rtf2_RING-finger"/>
</dbReference>
<dbReference type="Gene3D" id="3.30.40.10">
    <property type="entry name" value="Zinc/RING finger domain, C3HC4 (zinc finger)"/>
    <property type="match status" value="1"/>
</dbReference>
<dbReference type="InterPro" id="IPR006735">
    <property type="entry name" value="Rtf2"/>
</dbReference>
<dbReference type="PANTHER" id="PTHR12775:SF0">
    <property type="entry name" value="REPLICATION TERMINATION FACTOR 2"/>
    <property type="match status" value="1"/>
</dbReference>
<feature type="region of interest" description="Disordered" evidence="2">
    <location>
        <begin position="199"/>
        <end position="246"/>
    </location>
</feature>
<feature type="compositionally biased region" description="Basic residues" evidence="2">
    <location>
        <begin position="203"/>
        <end position="216"/>
    </location>
</feature>
<feature type="compositionally biased region" description="Basic and acidic residues" evidence="2">
    <location>
        <begin position="217"/>
        <end position="242"/>
    </location>
</feature>
<dbReference type="PANTHER" id="PTHR12775">
    <property type="entry name" value="PROTEIN C20ORF43 HOMOLOG"/>
    <property type="match status" value="1"/>
</dbReference>
<dbReference type="GO" id="GO:0005634">
    <property type="term" value="C:nucleus"/>
    <property type="evidence" value="ECO:0007669"/>
    <property type="project" value="TreeGrafter"/>
</dbReference>
<evidence type="ECO:0008006" key="5">
    <source>
        <dbReference type="Google" id="ProtNLM"/>
    </source>
</evidence>
<sequence>MGNDGGSIPTRRELVKNTDRAKTVSELKATAHESLTHAWTHCPLSTDKLDLESAVSDWRGRLYNYESVLKNLMAAEDGEDASEPAAEVSFSSTGIKSLRDIVKVKFNRSTTPGGGGGERDGAAWVCPVTLKEFGAGTRAVYIVPCGHAFAEVAIKKIGERRCPECNEAFEEENVIPILPTSEADLTRLAARVERLQGEGLTHGLKKDKKGGKKKRKRAEENGDKEGEDGGKAGKAAKKDERLSGINNARTASLMAKVLAEQDELAKRRKVAAAMASK</sequence>